<gene>
    <name evidence="1" type="ORF">PENARI_c015G10579</name>
</gene>
<keyword evidence="2" id="KW-1185">Reference proteome</keyword>
<dbReference type="OrthoDB" id="2578740at2759"/>
<dbReference type="GeneID" id="34578623"/>
<name>A0A1F5LCQ0_PENAI</name>
<dbReference type="Proteomes" id="UP000177622">
    <property type="component" value="Unassembled WGS sequence"/>
</dbReference>
<dbReference type="RefSeq" id="XP_022486226.1">
    <property type="nucleotide sequence ID" value="XM_022633889.1"/>
</dbReference>
<reference evidence="1 2" key="1">
    <citation type="journal article" date="2016" name="Sci. Rep.">
        <title>Penicillium arizonense, a new, genome sequenced fungal species, reveals a high chemical diversity in secreted metabolites.</title>
        <authorList>
            <person name="Grijseels S."/>
            <person name="Nielsen J.C."/>
            <person name="Randelovic M."/>
            <person name="Nielsen J."/>
            <person name="Nielsen K.F."/>
            <person name="Workman M."/>
            <person name="Frisvad J.C."/>
        </authorList>
    </citation>
    <scope>NUCLEOTIDE SEQUENCE [LARGE SCALE GENOMIC DNA]</scope>
    <source>
        <strain evidence="1 2">CBS 141311</strain>
    </source>
</reference>
<evidence type="ECO:0000313" key="1">
    <source>
        <dbReference type="EMBL" id="OGE50780.1"/>
    </source>
</evidence>
<evidence type="ECO:0000313" key="2">
    <source>
        <dbReference type="Proteomes" id="UP000177622"/>
    </source>
</evidence>
<organism evidence="1 2">
    <name type="scientific">Penicillium arizonense</name>
    <dbReference type="NCBI Taxonomy" id="1835702"/>
    <lineage>
        <taxon>Eukaryota</taxon>
        <taxon>Fungi</taxon>
        <taxon>Dikarya</taxon>
        <taxon>Ascomycota</taxon>
        <taxon>Pezizomycotina</taxon>
        <taxon>Eurotiomycetes</taxon>
        <taxon>Eurotiomycetidae</taxon>
        <taxon>Eurotiales</taxon>
        <taxon>Aspergillaceae</taxon>
        <taxon>Penicillium</taxon>
    </lineage>
</organism>
<proteinExistence type="predicted"/>
<dbReference type="STRING" id="1835702.A0A1F5LCQ0"/>
<dbReference type="EMBL" id="LXJU01000015">
    <property type="protein sequence ID" value="OGE50780.1"/>
    <property type="molecule type" value="Genomic_DNA"/>
</dbReference>
<dbReference type="AlphaFoldDB" id="A0A1F5LCQ0"/>
<protein>
    <submittedName>
        <fullName evidence="1">Uncharacterized protein</fullName>
    </submittedName>
</protein>
<sequence length="71" mass="7925">MPISKPTIGENGYRGFNPHSEVLHRGWNGHNACPLPCDVIVDHDLAIKVRDGCTFYRDVYRPLTSGADEKS</sequence>
<comment type="caution">
    <text evidence="1">The sequence shown here is derived from an EMBL/GenBank/DDBJ whole genome shotgun (WGS) entry which is preliminary data.</text>
</comment>
<accession>A0A1F5LCQ0</accession>